<dbReference type="AlphaFoldDB" id="T0KD81"/>
<gene>
    <name evidence="1" type="ORF">CGLO_10576</name>
</gene>
<evidence type="ECO:0000313" key="1">
    <source>
        <dbReference type="EMBL" id="EQB50024.1"/>
    </source>
</evidence>
<evidence type="ECO:0000313" key="2">
    <source>
        <dbReference type="Proteomes" id="UP000015530"/>
    </source>
</evidence>
<comment type="caution">
    <text evidence="1">The sequence shown here is derived from an EMBL/GenBank/DDBJ whole genome shotgun (WGS) entry which is preliminary data.</text>
</comment>
<dbReference type="HOGENOM" id="CLU_3433121_0_0_1"/>
<organism evidence="1 2">
    <name type="scientific">Colletotrichum gloeosporioides (strain Cg-14)</name>
    <name type="common">Anthracnose fungus</name>
    <name type="synonym">Glomerella cingulata</name>
    <dbReference type="NCBI Taxonomy" id="1237896"/>
    <lineage>
        <taxon>Eukaryota</taxon>
        <taxon>Fungi</taxon>
        <taxon>Dikarya</taxon>
        <taxon>Ascomycota</taxon>
        <taxon>Pezizomycotina</taxon>
        <taxon>Sordariomycetes</taxon>
        <taxon>Hypocreomycetidae</taxon>
        <taxon>Glomerellales</taxon>
        <taxon>Glomerellaceae</taxon>
        <taxon>Colletotrichum</taxon>
        <taxon>Colletotrichum gloeosporioides species complex</taxon>
    </lineage>
</organism>
<dbReference type="Proteomes" id="UP000015530">
    <property type="component" value="Unassembled WGS sequence"/>
</dbReference>
<protein>
    <submittedName>
        <fullName evidence="1">Uncharacterized protein</fullName>
    </submittedName>
</protein>
<proteinExistence type="predicted"/>
<reference evidence="2" key="1">
    <citation type="journal article" date="2013" name="Mol. Plant Microbe Interact.">
        <title>Global aspects of pacC regulation of pathogenicity genes in Colletotrichum gloeosporioides as revealed by transcriptome analysis.</title>
        <authorList>
            <person name="Alkan N."/>
            <person name="Meng X."/>
            <person name="Friedlander G."/>
            <person name="Reuveni E."/>
            <person name="Sukno S."/>
            <person name="Sherman A."/>
            <person name="Thon M."/>
            <person name="Fluhr R."/>
            <person name="Prusky D."/>
        </authorList>
    </citation>
    <scope>NUCLEOTIDE SEQUENCE [LARGE SCALE GENOMIC DNA]</scope>
    <source>
        <strain evidence="2">Cg-14</strain>
    </source>
</reference>
<name>T0KD81_COLGC</name>
<sequence length="16" mass="1802">MEPARLNVNGIPCQLF</sequence>
<dbReference type="EMBL" id="AMYD01002163">
    <property type="protein sequence ID" value="EQB50024.1"/>
    <property type="molecule type" value="Genomic_DNA"/>
</dbReference>
<accession>T0KD81</accession>